<gene>
    <name evidence="1" type="ORF">NPIL_681001</name>
</gene>
<sequence>MGTSTKPSDGIRRRNSRSFLVEQRLKTDELTSNGRWKMARTKQKLVSAEGIDVSSLGEITGDGAEGEREEEPTAIEMADISEQNTNDLPLPEDAQRCNNINFAIEKLRLTNKSICEVEAKIQLIPQFPFCYGPDDLRVAKEELNRWIAERSENLGKGKSTINTLNRNRTIISRETRPDLSYAQALNPPSQPPKLIQMEPLNGETAEATPIIPLTENRKTKNINNPEINQTQTGFTMFDAIQELKSFFQLYPGLVQACEKMSKTHDKNEKLNIFLQGICTQI</sequence>
<name>A0A8X6TIT9_NEPPI</name>
<reference evidence="1" key="1">
    <citation type="submission" date="2020-08" db="EMBL/GenBank/DDBJ databases">
        <title>Multicomponent nature underlies the extraordinary mechanical properties of spider dragline silk.</title>
        <authorList>
            <person name="Kono N."/>
            <person name="Nakamura H."/>
            <person name="Mori M."/>
            <person name="Yoshida Y."/>
            <person name="Ohtoshi R."/>
            <person name="Malay A.D."/>
            <person name="Moran D.A.P."/>
            <person name="Tomita M."/>
            <person name="Numata K."/>
            <person name="Arakawa K."/>
        </authorList>
    </citation>
    <scope>NUCLEOTIDE SEQUENCE</scope>
</reference>
<evidence type="ECO:0000313" key="2">
    <source>
        <dbReference type="Proteomes" id="UP000887013"/>
    </source>
</evidence>
<organism evidence="1 2">
    <name type="scientific">Nephila pilipes</name>
    <name type="common">Giant wood spider</name>
    <name type="synonym">Nephila maculata</name>
    <dbReference type="NCBI Taxonomy" id="299642"/>
    <lineage>
        <taxon>Eukaryota</taxon>
        <taxon>Metazoa</taxon>
        <taxon>Ecdysozoa</taxon>
        <taxon>Arthropoda</taxon>
        <taxon>Chelicerata</taxon>
        <taxon>Arachnida</taxon>
        <taxon>Araneae</taxon>
        <taxon>Araneomorphae</taxon>
        <taxon>Entelegynae</taxon>
        <taxon>Araneoidea</taxon>
        <taxon>Nephilidae</taxon>
        <taxon>Nephila</taxon>
    </lineage>
</organism>
<dbReference type="AlphaFoldDB" id="A0A8X6TIT9"/>
<dbReference type="EMBL" id="BMAW01011124">
    <property type="protein sequence ID" value="GFT22083.1"/>
    <property type="molecule type" value="Genomic_DNA"/>
</dbReference>
<protein>
    <submittedName>
        <fullName evidence="1">Uncharacterized protein</fullName>
    </submittedName>
</protein>
<keyword evidence="2" id="KW-1185">Reference proteome</keyword>
<evidence type="ECO:0000313" key="1">
    <source>
        <dbReference type="EMBL" id="GFT22083.1"/>
    </source>
</evidence>
<accession>A0A8X6TIT9</accession>
<dbReference type="Proteomes" id="UP000887013">
    <property type="component" value="Unassembled WGS sequence"/>
</dbReference>
<comment type="caution">
    <text evidence="1">The sequence shown here is derived from an EMBL/GenBank/DDBJ whole genome shotgun (WGS) entry which is preliminary data.</text>
</comment>
<proteinExistence type="predicted"/>